<sequence length="175" mass="19648">MGKFTGRRLDLIWFSFCLMHIPTSLLVDLQGLYPPSLLADTPLPAFLEWYIGFSKDPILIGARGVDPAWGWIRSFIALEGAFQVPCFVLGAVGLWRNDKRVYPLLLAYGASTATTLIPVLQALFYYPHKPSLTSPQLINLLFTYIPFLLVPLGIAIDMSLRLIRLVEVAEARKRV</sequence>
<dbReference type="InterPro" id="IPR033118">
    <property type="entry name" value="EXPERA"/>
</dbReference>
<feature type="transmembrane region" description="Helical" evidence="7">
    <location>
        <begin position="102"/>
        <end position="125"/>
    </location>
</feature>
<comment type="caution">
    <text evidence="9">The sequence shown here is derived from an EMBL/GenBank/DDBJ whole genome shotgun (WGS) entry which is preliminary data.</text>
</comment>
<comment type="subcellular location">
    <subcellularLocation>
        <location evidence="1">Endoplasmic reticulum membrane</location>
        <topology evidence="1">Multi-pass membrane protein</topology>
    </subcellularLocation>
</comment>
<evidence type="ECO:0000259" key="8">
    <source>
        <dbReference type="PROSITE" id="PS51751"/>
    </source>
</evidence>
<dbReference type="EMBL" id="JAODAN010000008">
    <property type="protein sequence ID" value="KAK1922484.1"/>
    <property type="molecule type" value="Genomic_DNA"/>
</dbReference>
<dbReference type="InterPro" id="IPR051987">
    <property type="entry name" value="Sigma-2_receptor-like"/>
</dbReference>
<dbReference type="Pfam" id="PF05241">
    <property type="entry name" value="EBP"/>
    <property type="match status" value="1"/>
</dbReference>
<evidence type="ECO:0000256" key="7">
    <source>
        <dbReference type="PIRNR" id="PIRNR031032"/>
    </source>
</evidence>
<proteinExistence type="inferred from homology"/>
<dbReference type="PIRSF" id="PIRSF031032">
    <property type="entry name" value="TMP_97_prd"/>
    <property type="match status" value="1"/>
</dbReference>
<keyword evidence="10" id="KW-1185">Reference proteome</keyword>
<evidence type="ECO:0000313" key="10">
    <source>
        <dbReference type="Proteomes" id="UP001182556"/>
    </source>
</evidence>
<evidence type="ECO:0000256" key="5">
    <source>
        <dbReference type="ARBA" id="ARBA00022989"/>
    </source>
</evidence>
<evidence type="ECO:0000313" key="9">
    <source>
        <dbReference type="EMBL" id="KAK1922484.1"/>
    </source>
</evidence>
<dbReference type="Proteomes" id="UP001182556">
    <property type="component" value="Unassembled WGS sequence"/>
</dbReference>
<feature type="transmembrane region" description="Helical" evidence="7">
    <location>
        <begin position="75"/>
        <end position="95"/>
    </location>
</feature>
<comment type="similarity">
    <text evidence="2">Belongs to the TMEM97/sigma-2 receptor family.</text>
</comment>
<feature type="domain" description="EXPERA" evidence="8">
    <location>
        <begin position="9"/>
        <end position="155"/>
    </location>
</feature>
<feature type="transmembrane region" description="Helical" evidence="7">
    <location>
        <begin position="137"/>
        <end position="156"/>
    </location>
</feature>
<organism evidence="9 10">
    <name type="scientific">Papiliotrema laurentii</name>
    <name type="common">Cryptococcus laurentii</name>
    <dbReference type="NCBI Taxonomy" id="5418"/>
    <lineage>
        <taxon>Eukaryota</taxon>
        <taxon>Fungi</taxon>
        <taxon>Dikarya</taxon>
        <taxon>Basidiomycota</taxon>
        <taxon>Agaricomycotina</taxon>
        <taxon>Tremellomycetes</taxon>
        <taxon>Tremellales</taxon>
        <taxon>Rhynchogastremaceae</taxon>
        <taxon>Papiliotrema</taxon>
    </lineage>
</organism>
<dbReference type="PROSITE" id="PS51751">
    <property type="entry name" value="EXPERA"/>
    <property type="match status" value="1"/>
</dbReference>
<reference evidence="9" key="1">
    <citation type="submission" date="2023-02" db="EMBL/GenBank/DDBJ databases">
        <title>Identification and recombinant expression of a fungal hydrolase from Papiliotrema laurentii that hydrolyzes apple cutin and clears colloidal polyester polyurethane.</title>
        <authorList>
            <consortium name="DOE Joint Genome Institute"/>
            <person name="Roman V.A."/>
            <person name="Bojanowski C."/>
            <person name="Crable B.R."/>
            <person name="Wagner D.N."/>
            <person name="Hung C.S."/>
            <person name="Nadeau L.J."/>
            <person name="Schratz L."/>
            <person name="Haridas S."/>
            <person name="Pangilinan J."/>
            <person name="Lipzen A."/>
            <person name="Na H."/>
            <person name="Yan M."/>
            <person name="Ng V."/>
            <person name="Grigoriev I.V."/>
            <person name="Spatafora J.W."/>
            <person name="Barlow D."/>
            <person name="Biffinger J."/>
            <person name="Kelley-Loughnane N."/>
            <person name="Varaljay V.A."/>
            <person name="Crookes-Goodson W.J."/>
        </authorList>
    </citation>
    <scope>NUCLEOTIDE SEQUENCE</scope>
    <source>
        <strain evidence="9">5307AH</strain>
    </source>
</reference>
<dbReference type="GO" id="GO:0005789">
    <property type="term" value="C:endoplasmic reticulum membrane"/>
    <property type="evidence" value="ECO:0007669"/>
    <property type="project" value="UniProtKB-SubCell"/>
</dbReference>
<dbReference type="PANTHER" id="PTHR31204">
    <property type="entry name" value="SIGMA INTRACELLULAR RECEPTOR 2"/>
    <property type="match status" value="1"/>
</dbReference>
<feature type="transmembrane region" description="Helical" evidence="7">
    <location>
        <begin position="12"/>
        <end position="33"/>
    </location>
</feature>
<keyword evidence="6 7" id="KW-0472">Membrane</keyword>
<dbReference type="AlphaFoldDB" id="A0AAD9FMV5"/>
<dbReference type="InterPro" id="IPR016964">
    <property type="entry name" value="Sigma2_recept"/>
</dbReference>
<gene>
    <name evidence="9" type="ORF">DB88DRAFT_356514</name>
</gene>
<name>A0AAD9FMV5_PAPLA</name>
<keyword evidence="5 7" id="KW-1133">Transmembrane helix</keyword>
<accession>A0AAD9FMV5</accession>
<evidence type="ECO:0000256" key="3">
    <source>
        <dbReference type="ARBA" id="ARBA00022692"/>
    </source>
</evidence>
<evidence type="ECO:0000256" key="6">
    <source>
        <dbReference type="ARBA" id="ARBA00023136"/>
    </source>
</evidence>
<evidence type="ECO:0000256" key="4">
    <source>
        <dbReference type="ARBA" id="ARBA00022824"/>
    </source>
</evidence>
<evidence type="ECO:0000256" key="2">
    <source>
        <dbReference type="ARBA" id="ARBA00009096"/>
    </source>
</evidence>
<evidence type="ECO:0000256" key="1">
    <source>
        <dbReference type="ARBA" id="ARBA00004477"/>
    </source>
</evidence>
<keyword evidence="3 7" id="KW-0812">Transmembrane</keyword>
<dbReference type="PANTHER" id="PTHR31204:SF1">
    <property type="entry name" value="SIGMA INTRACELLULAR RECEPTOR 2"/>
    <property type="match status" value="1"/>
</dbReference>
<keyword evidence="4 7" id="KW-0256">Endoplasmic reticulum</keyword>
<protein>
    <recommendedName>
        <fullName evidence="7">Efficient mitochondria targeting-associated protein 19</fullName>
    </recommendedName>
</protein>